<accession>A0A1H5YTS1</accession>
<dbReference type="InterPro" id="IPR028921">
    <property type="entry name" value="NTF2_fold_dom"/>
</dbReference>
<evidence type="ECO:0000259" key="1">
    <source>
        <dbReference type="Pfam" id="PF15631"/>
    </source>
</evidence>
<sequence length="103" mass="11780">MKIYLFFLLIVLSCNKKEEVSKYNYQNLSGQEKSQKAIEIAEEKFNEVYGKETMAKEQPLKAKKINDSVWFVSGTFNSKGFGGVAFGEVDVKNQRVIKYSHGE</sequence>
<dbReference type="Pfam" id="PF15631">
    <property type="entry name" value="Imm-NTF2-2"/>
    <property type="match status" value="1"/>
</dbReference>
<proteinExistence type="predicted"/>
<reference evidence="3" key="1">
    <citation type="submission" date="2016-10" db="EMBL/GenBank/DDBJ databases">
        <authorList>
            <person name="Varghese N."/>
            <person name="Submissions S."/>
        </authorList>
    </citation>
    <scope>NUCLEOTIDE SEQUENCE [LARGE SCALE GENOMIC DNA]</scope>
    <source>
        <strain evidence="3">DSM 21580</strain>
    </source>
</reference>
<gene>
    <name evidence="2" type="ORF">SAMN05421847_1837</name>
</gene>
<dbReference type="RefSeq" id="WP_103913798.1">
    <property type="nucleotide sequence ID" value="NZ_FNUS01000004.1"/>
</dbReference>
<dbReference type="OrthoDB" id="1260202at2"/>
<feature type="domain" description="NTF2 fold" evidence="1">
    <location>
        <begin position="37"/>
        <end position="102"/>
    </location>
</feature>
<dbReference type="AlphaFoldDB" id="A0A1H5YTS1"/>
<dbReference type="Proteomes" id="UP000236738">
    <property type="component" value="Unassembled WGS sequence"/>
</dbReference>
<evidence type="ECO:0000313" key="2">
    <source>
        <dbReference type="EMBL" id="SEG26857.1"/>
    </source>
</evidence>
<protein>
    <submittedName>
        <fullName evidence="2">NTF2 fold immunity protein</fullName>
    </submittedName>
</protein>
<keyword evidence="3" id="KW-1185">Reference proteome</keyword>
<dbReference type="EMBL" id="FNUS01000004">
    <property type="protein sequence ID" value="SEG26857.1"/>
    <property type="molecule type" value="Genomic_DNA"/>
</dbReference>
<evidence type="ECO:0000313" key="3">
    <source>
        <dbReference type="Proteomes" id="UP000236738"/>
    </source>
</evidence>
<organism evidence="2 3">
    <name type="scientific">Halpernia humi</name>
    <dbReference type="NCBI Taxonomy" id="493375"/>
    <lineage>
        <taxon>Bacteria</taxon>
        <taxon>Pseudomonadati</taxon>
        <taxon>Bacteroidota</taxon>
        <taxon>Flavobacteriia</taxon>
        <taxon>Flavobacteriales</taxon>
        <taxon>Weeksellaceae</taxon>
        <taxon>Chryseobacterium group</taxon>
        <taxon>Halpernia</taxon>
    </lineage>
</organism>
<name>A0A1H5YTS1_9FLAO</name>